<dbReference type="Gene3D" id="3.40.50.300">
    <property type="entry name" value="P-loop containing nucleotide triphosphate hydrolases"/>
    <property type="match status" value="1"/>
</dbReference>
<proteinExistence type="predicted"/>
<feature type="region of interest" description="Disordered" evidence="1">
    <location>
        <begin position="153"/>
        <end position="223"/>
    </location>
</feature>
<comment type="caution">
    <text evidence="2">The sequence shown here is derived from an EMBL/GenBank/DDBJ whole genome shotgun (WGS) entry which is preliminary data.</text>
</comment>
<dbReference type="AlphaFoldDB" id="A0A4D4LH68"/>
<dbReference type="EMBL" id="BJHW01000002">
    <property type="protein sequence ID" value="GDY58616.1"/>
    <property type="molecule type" value="Genomic_DNA"/>
</dbReference>
<name>A0A4D4LH68_STRVO</name>
<evidence type="ECO:0008006" key="4">
    <source>
        <dbReference type="Google" id="ProtNLM"/>
    </source>
</evidence>
<evidence type="ECO:0000313" key="3">
    <source>
        <dbReference type="Proteomes" id="UP000301309"/>
    </source>
</evidence>
<organism evidence="2 3">
    <name type="scientific">Streptomyces violaceusniger</name>
    <dbReference type="NCBI Taxonomy" id="68280"/>
    <lineage>
        <taxon>Bacteria</taxon>
        <taxon>Bacillati</taxon>
        <taxon>Actinomycetota</taxon>
        <taxon>Actinomycetes</taxon>
        <taxon>Kitasatosporales</taxon>
        <taxon>Streptomycetaceae</taxon>
        <taxon>Streptomyces</taxon>
        <taxon>Streptomyces violaceusniger group</taxon>
    </lineage>
</organism>
<feature type="compositionally biased region" description="Basic residues" evidence="1">
    <location>
        <begin position="214"/>
        <end position="223"/>
    </location>
</feature>
<dbReference type="Proteomes" id="UP000301309">
    <property type="component" value="Unassembled WGS sequence"/>
</dbReference>
<accession>A0A4D4LH68</accession>
<dbReference type="SUPFAM" id="SSF52540">
    <property type="entry name" value="P-loop containing nucleoside triphosphate hydrolases"/>
    <property type="match status" value="1"/>
</dbReference>
<keyword evidence="3" id="KW-1185">Reference proteome</keyword>
<evidence type="ECO:0000313" key="2">
    <source>
        <dbReference type="EMBL" id="GDY58616.1"/>
    </source>
</evidence>
<evidence type="ECO:0000256" key="1">
    <source>
        <dbReference type="SAM" id="MobiDB-lite"/>
    </source>
</evidence>
<reference evidence="2 3" key="1">
    <citation type="journal article" date="2020" name="Int. J. Syst. Evol. Microbiol.">
        <title>Reclassification of Streptomyces castelarensis and Streptomyces sporoclivatus as later heterotypic synonyms of Streptomyces antimycoticus.</title>
        <authorList>
            <person name="Komaki H."/>
            <person name="Tamura T."/>
        </authorList>
    </citation>
    <scope>NUCLEOTIDE SEQUENCE [LARGE SCALE GENOMIC DNA]</scope>
    <source>
        <strain evidence="2 3">NBRC 13459</strain>
    </source>
</reference>
<gene>
    <name evidence="2" type="ORF">SVIO_092390</name>
</gene>
<dbReference type="InterPro" id="IPR027417">
    <property type="entry name" value="P-loop_NTPase"/>
</dbReference>
<protein>
    <recommendedName>
        <fullName evidence="4">Thymidylate kinase</fullName>
    </recommendedName>
</protein>
<sequence length="223" mass="23801">MNLDHAVTQHRTLIVEGCDGVGRDALLAGLARRHGYTVTRASRDLPHVDPVRPYRELLQQDGALAVDAGLVGELVYGPLRRGHSRVTWIQAFDFAEAVAERHGAFVHVTAPVHVLEDRLAARGASAAALAEIDAAVTGYDHAFSTLAEHAPVLTVEERPVSGGGPDPDPDHGEAAPEPPVASFARPFPRIRSPCRSPSRAELTGTGPKLVPHASHPHGRRLAL</sequence>
<feature type="compositionally biased region" description="Low complexity" evidence="1">
    <location>
        <begin position="185"/>
        <end position="199"/>
    </location>
</feature>